<keyword evidence="1" id="KW-1133">Transmembrane helix</keyword>
<feature type="non-terminal residue" evidence="2">
    <location>
        <position position="1"/>
    </location>
</feature>
<feature type="transmembrane region" description="Helical" evidence="1">
    <location>
        <begin position="21"/>
        <end position="38"/>
    </location>
</feature>
<keyword evidence="3" id="KW-1185">Reference proteome</keyword>
<dbReference type="OrthoDB" id="2819018at2759"/>
<feature type="transmembrane region" description="Helical" evidence="1">
    <location>
        <begin position="58"/>
        <end position="76"/>
    </location>
</feature>
<protein>
    <submittedName>
        <fullName evidence="2">Uncharacterized protein</fullName>
    </submittedName>
</protein>
<dbReference type="InterPro" id="IPR046580">
    <property type="entry name" value="DUF6640"/>
</dbReference>
<accession>A0A6A5SBS2</accession>
<dbReference type="Pfam" id="PF20345">
    <property type="entry name" value="DUF6640"/>
    <property type="match status" value="1"/>
</dbReference>
<gene>
    <name evidence="2" type="ORF">EJ02DRAFT_362752</name>
</gene>
<evidence type="ECO:0000313" key="3">
    <source>
        <dbReference type="Proteomes" id="UP000800038"/>
    </source>
</evidence>
<reference evidence="2" key="1">
    <citation type="journal article" date="2020" name="Stud. Mycol.">
        <title>101 Dothideomycetes genomes: a test case for predicting lifestyles and emergence of pathogens.</title>
        <authorList>
            <person name="Haridas S."/>
            <person name="Albert R."/>
            <person name="Binder M."/>
            <person name="Bloem J."/>
            <person name="Labutti K."/>
            <person name="Salamov A."/>
            <person name="Andreopoulos B."/>
            <person name="Baker S."/>
            <person name="Barry K."/>
            <person name="Bills G."/>
            <person name="Bluhm B."/>
            <person name="Cannon C."/>
            <person name="Castanera R."/>
            <person name="Culley D."/>
            <person name="Daum C."/>
            <person name="Ezra D."/>
            <person name="Gonzalez J."/>
            <person name="Henrissat B."/>
            <person name="Kuo A."/>
            <person name="Liang C."/>
            <person name="Lipzen A."/>
            <person name="Lutzoni F."/>
            <person name="Magnuson J."/>
            <person name="Mondo S."/>
            <person name="Nolan M."/>
            <person name="Ohm R."/>
            <person name="Pangilinan J."/>
            <person name="Park H.-J."/>
            <person name="Ramirez L."/>
            <person name="Alfaro M."/>
            <person name="Sun H."/>
            <person name="Tritt A."/>
            <person name="Yoshinaga Y."/>
            <person name="Zwiers L.-H."/>
            <person name="Turgeon B."/>
            <person name="Goodwin S."/>
            <person name="Spatafora J."/>
            <person name="Crous P."/>
            <person name="Grigoriev I."/>
        </authorList>
    </citation>
    <scope>NUCLEOTIDE SEQUENCE</scope>
    <source>
        <strain evidence="2">CBS 161.51</strain>
    </source>
</reference>
<evidence type="ECO:0000313" key="2">
    <source>
        <dbReference type="EMBL" id="KAF1934887.1"/>
    </source>
</evidence>
<keyword evidence="1" id="KW-0472">Membrane</keyword>
<dbReference type="Proteomes" id="UP000800038">
    <property type="component" value="Unassembled WGS sequence"/>
</dbReference>
<dbReference type="AlphaFoldDB" id="A0A6A5SBS2"/>
<sequence length="97" mass="11021">HIYNPAWPPHAQYHSGQTMSMGLFIGLITFYILYSVLPNTKSAQIQLTHLDWVLLLQNLIYLSSLSGIFYPCALFMDPKFGKSKLQLYSLPVFIAIA</sequence>
<proteinExistence type="predicted"/>
<dbReference type="EMBL" id="ML976350">
    <property type="protein sequence ID" value="KAF1934887.1"/>
    <property type="molecule type" value="Genomic_DNA"/>
</dbReference>
<name>A0A6A5SBS2_9PLEO</name>
<evidence type="ECO:0000256" key="1">
    <source>
        <dbReference type="SAM" id="Phobius"/>
    </source>
</evidence>
<organism evidence="2 3">
    <name type="scientific">Clathrospora elynae</name>
    <dbReference type="NCBI Taxonomy" id="706981"/>
    <lineage>
        <taxon>Eukaryota</taxon>
        <taxon>Fungi</taxon>
        <taxon>Dikarya</taxon>
        <taxon>Ascomycota</taxon>
        <taxon>Pezizomycotina</taxon>
        <taxon>Dothideomycetes</taxon>
        <taxon>Pleosporomycetidae</taxon>
        <taxon>Pleosporales</taxon>
        <taxon>Diademaceae</taxon>
        <taxon>Clathrospora</taxon>
    </lineage>
</organism>
<keyword evidence="1" id="KW-0812">Transmembrane</keyword>